<keyword evidence="4" id="KW-0186">Copper</keyword>
<feature type="transmembrane region" description="Helical" evidence="5">
    <location>
        <begin position="32"/>
        <end position="52"/>
    </location>
</feature>
<evidence type="ECO:0000256" key="4">
    <source>
        <dbReference type="ARBA" id="ARBA00023008"/>
    </source>
</evidence>
<feature type="domain" description="Plastocyanin-like" evidence="7">
    <location>
        <begin position="564"/>
        <end position="659"/>
    </location>
</feature>
<dbReference type="InterPro" id="IPR045087">
    <property type="entry name" value="Cu-oxidase_fam"/>
</dbReference>
<dbReference type="Pfam" id="PF00394">
    <property type="entry name" value="Cu-oxidase"/>
    <property type="match status" value="1"/>
</dbReference>
<dbReference type="GO" id="GO:0005507">
    <property type="term" value="F:copper ion binding"/>
    <property type="evidence" value="ECO:0007669"/>
    <property type="project" value="InterPro"/>
</dbReference>
<name>A0A2I7VT81_9PEZI</name>
<evidence type="ECO:0000259" key="6">
    <source>
        <dbReference type="Pfam" id="PF00394"/>
    </source>
</evidence>
<reference evidence="9" key="1">
    <citation type="submission" date="2017-11" db="EMBL/GenBank/DDBJ databases">
        <title>Draft genome sequence of the sordariomycete Lecythophora hoffmannii CBS 245.38.</title>
        <authorList>
            <person name="Leonhardt S."/>
            <person name="Buettner E."/>
            <person name="Gebauer A.M."/>
            <person name="Hofrichter M."/>
            <person name="Kellner H."/>
        </authorList>
    </citation>
    <scope>NUCLEOTIDE SEQUENCE</scope>
    <source>
        <strain evidence="9">CBS 245.38</strain>
    </source>
</reference>
<evidence type="ECO:0000313" key="9">
    <source>
        <dbReference type="EMBL" id="AUS45860.1"/>
    </source>
</evidence>
<dbReference type="EMBL" id="MG550074">
    <property type="protein sequence ID" value="AUS45860.1"/>
    <property type="molecule type" value="Genomic_DNA"/>
</dbReference>
<dbReference type="InterPro" id="IPR011707">
    <property type="entry name" value="Cu-oxidase-like_N"/>
</dbReference>
<keyword evidence="3" id="KW-0560">Oxidoreductase</keyword>
<dbReference type="SUPFAM" id="SSF49503">
    <property type="entry name" value="Cupredoxins"/>
    <property type="match status" value="3"/>
</dbReference>
<evidence type="ECO:0000259" key="8">
    <source>
        <dbReference type="Pfam" id="PF07732"/>
    </source>
</evidence>
<evidence type="ECO:0000256" key="1">
    <source>
        <dbReference type="ARBA" id="ARBA00010609"/>
    </source>
</evidence>
<evidence type="ECO:0000256" key="2">
    <source>
        <dbReference type="ARBA" id="ARBA00022723"/>
    </source>
</evidence>
<dbReference type="Gene3D" id="2.60.40.420">
    <property type="entry name" value="Cupredoxins - blue copper proteins"/>
    <property type="match status" value="3"/>
</dbReference>
<dbReference type="CDD" id="cd13910">
    <property type="entry name" value="CuRO_3_MCO_like_4"/>
    <property type="match status" value="1"/>
</dbReference>
<protein>
    <submittedName>
        <fullName evidence="9">Multicopper oxidase</fullName>
    </submittedName>
</protein>
<proteinExistence type="inferred from homology"/>
<dbReference type="PANTHER" id="PTHR11709">
    <property type="entry name" value="MULTI-COPPER OXIDASE"/>
    <property type="match status" value="1"/>
</dbReference>
<dbReference type="Pfam" id="PF07732">
    <property type="entry name" value="Cu-oxidase_3"/>
    <property type="match status" value="1"/>
</dbReference>
<comment type="similarity">
    <text evidence="1">Belongs to the multicopper oxidase family.</text>
</comment>
<dbReference type="InterPro" id="IPR033138">
    <property type="entry name" value="Cu_oxidase_CS"/>
</dbReference>
<dbReference type="Pfam" id="PF07731">
    <property type="entry name" value="Cu-oxidase_2"/>
    <property type="match status" value="1"/>
</dbReference>
<keyword evidence="2" id="KW-0479">Metal-binding</keyword>
<dbReference type="GO" id="GO:0016491">
    <property type="term" value="F:oxidoreductase activity"/>
    <property type="evidence" value="ECO:0007669"/>
    <property type="project" value="UniProtKB-KW"/>
</dbReference>
<dbReference type="InterPro" id="IPR008972">
    <property type="entry name" value="Cupredoxin"/>
</dbReference>
<evidence type="ECO:0000256" key="5">
    <source>
        <dbReference type="SAM" id="Phobius"/>
    </source>
</evidence>
<dbReference type="CDD" id="cd13857">
    <property type="entry name" value="CuRO_1_Diphenol_Ox"/>
    <property type="match status" value="1"/>
</dbReference>
<sequence length="726" mass="79750">MASQLEISEPEDGSPIIQPSKSAFVMSNRRRMILISVLLVAFIFPIILVLALTVPSATASNKAARNGILSYARLAPSRLLPGLDDPTIPTIPSDKLVNTEELSLNTSFVVSSTPTVREYQFNISQAYAAPDGFRKLMILVNGQSPGPLIEANAGDTVRVLVHNQLGNMSTSIHWHGIDQKNTTWMDGVTGVTQCAIPPGESFTYEFQLVDQRGTFWYHAHTTMQYTDGLFGPIIIHDPDEHTPEADDDQILFIGDHYHKESSVLRASYLQSSSPWSPSVPGVEPLPDNFLLNGQHTYDCTVNSTTWPASRSDSCTGGVLSVIHVKPNATATRLRLINHSTFFSFWFSIDNHTLTTIEIDGVEVVPIPDQRGVYINVGQRYSVLVPSLPAGGGEGGSYTMRATLPQTCFVPYCPYLSSGLQSIGYEAVGLFSYPSSPSSSSPNILGSRGNTTNPYGAATNPFRGPLWEGCDDMPFSTPVPLRSRPAVNVSGDNSHEVTFRFQQVGEVNRIFINRTSWSPFRDDATIWKTAVDEGFDVAAGGGSYSNFGLRLDQQILLLPDRDMGVQVAINSRDMMEHPFHLHGHSFQIVAWGPGEFEGGANRATTWNLDNPMRRDTVTVPAQSHVVIRFVADNPGVWALHCHVGWHMEGGMFVTLLERPDDLRGLVAGMDERERSGVRGREEAEPASLTLAPRFHAVTSSKPMMLCFPIAKDFDALKNATPVRLQKY</sequence>
<evidence type="ECO:0000256" key="3">
    <source>
        <dbReference type="ARBA" id="ARBA00023002"/>
    </source>
</evidence>
<keyword evidence="5" id="KW-0472">Membrane</keyword>
<keyword evidence="5" id="KW-1133">Transmembrane helix</keyword>
<dbReference type="SMR" id="A0A2I7VT81"/>
<accession>A0A2I7VT81</accession>
<feature type="domain" description="Plastocyanin-like" evidence="6">
    <location>
        <begin position="248"/>
        <end position="401"/>
    </location>
</feature>
<evidence type="ECO:0000259" key="7">
    <source>
        <dbReference type="Pfam" id="PF07731"/>
    </source>
</evidence>
<dbReference type="InterPro" id="IPR001117">
    <property type="entry name" value="Cu-oxidase_2nd"/>
</dbReference>
<dbReference type="PANTHER" id="PTHR11709:SF414">
    <property type="entry name" value="ADR239WP"/>
    <property type="match status" value="1"/>
</dbReference>
<keyword evidence="5" id="KW-0812">Transmembrane</keyword>
<feature type="domain" description="Plastocyanin-like" evidence="8">
    <location>
        <begin position="125"/>
        <end position="239"/>
    </location>
</feature>
<organism evidence="9">
    <name type="scientific">Coniochaeta hoffmannii</name>
    <dbReference type="NCBI Taxonomy" id="91930"/>
    <lineage>
        <taxon>Eukaryota</taxon>
        <taxon>Fungi</taxon>
        <taxon>Dikarya</taxon>
        <taxon>Ascomycota</taxon>
        <taxon>Pezizomycotina</taxon>
        <taxon>Sordariomycetes</taxon>
        <taxon>Sordariomycetidae</taxon>
        <taxon>Coniochaetales</taxon>
        <taxon>Coniochaetaceae</taxon>
        <taxon>Coniochaeta</taxon>
    </lineage>
</organism>
<dbReference type="PROSITE" id="PS00080">
    <property type="entry name" value="MULTICOPPER_OXIDASE2"/>
    <property type="match status" value="1"/>
</dbReference>
<dbReference type="PROSITE" id="PS00079">
    <property type="entry name" value="MULTICOPPER_OXIDASE1"/>
    <property type="match status" value="1"/>
</dbReference>
<dbReference type="InterPro" id="IPR002355">
    <property type="entry name" value="Cu_oxidase_Cu_BS"/>
</dbReference>
<dbReference type="AlphaFoldDB" id="A0A2I7VT81"/>
<dbReference type="InterPro" id="IPR011706">
    <property type="entry name" value="Cu-oxidase_C"/>
</dbReference>